<evidence type="ECO:0000313" key="2">
    <source>
        <dbReference type="Proteomes" id="UP000887565"/>
    </source>
</evidence>
<feature type="compositionally biased region" description="Basic and acidic residues" evidence="1">
    <location>
        <begin position="66"/>
        <end position="79"/>
    </location>
</feature>
<feature type="region of interest" description="Disordered" evidence="1">
    <location>
        <begin position="1"/>
        <end position="83"/>
    </location>
</feature>
<feature type="compositionally biased region" description="Basic and acidic residues" evidence="1">
    <location>
        <begin position="1"/>
        <end position="10"/>
    </location>
</feature>
<dbReference type="Proteomes" id="UP000887565">
    <property type="component" value="Unplaced"/>
</dbReference>
<evidence type="ECO:0000256" key="1">
    <source>
        <dbReference type="SAM" id="MobiDB-lite"/>
    </source>
</evidence>
<dbReference type="WBParaSite" id="nRc.2.0.1.t46913-RA">
    <property type="protein sequence ID" value="nRc.2.0.1.t46913-RA"/>
    <property type="gene ID" value="nRc.2.0.1.g46913"/>
</dbReference>
<dbReference type="AlphaFoldDB" id="A0A915L902"/>
<reference evidence="3" key="1">
    <citation type="submission" date="2022-11" db="UniProtKB">
        <authorList>
            <consortium name="WormBaseParasite"/>
        </authorList>
    </citation>
    <scope>IDENTIFICATION</scope>
</reference>
<accession>A0A915L902</accession>
<evidence type="ECO:0000313" key="3">
    <source>
        <dbReference type="WBParaSite" id="nRc.2.0.1.t46913-RA"/>
    </source>
</evidence>
<proteinExistence type="predicted"/>
<keyword evidence="2" id="KW-1185">Reference proteome</keyword>
<protein>
    <submittedName>
        <fullName evidence="3">Uncharacterized protein</fullName>
    </submittedName>
</protein>
<sequence>MTGIWYKDDGGGENISPNKMPDVSNFKDDQPSAVASPDEPEPKNAPQANSPTDTNHQPSPSWMIDNHGHATQHIDDSRQGRGCPFWKDHCVTC</sequence>
<feature type="compositionally biased region" description="Polar residues" evidence="1">
    <location>
        <begin position="46"/>
        <end position="60"/>
    </location>
</feature>
<name>A0A915L902_ROMCU</name>
<organism evidence="2 3">
    <name type="scientific">Romanomermis culicivorax</name>
    <name type="common">Nematode worm</name>
    <dbReference type="NCBI Taxonomy" id="13658"/>
    <lineage>
        <taxon>Eukaryota</taxon>
        <taxon>Metazoa</taxon>
        <taxon>Ecdysozoa</taxon>
        <taxon>Nematoda</taxon>
        <taxon>Enoplea</taxon>
        <taxon>Dorylaimia</taxon>
        <taxon>Mermithida</taxon>
        <taxon>Mermithoidea</taxon>
        <taxon>Mermithidae</taxon>
        <taxon>Romanomermis</taxon>
    </lineage>
</organism>